<dbReference type="GO" id="GO:0016787">
    <property type="term" value="F:hydrolase activity"/>
    <property type="evidence" value="ECO:0007669"/>
    <property type="project" value="UniProtKB-KW"/>
</dbReference>
<dbReference type="EMBL" id="CP051140">
    <property type="protein sequence ID" value="QIW97188.1"/>
    <property type="molecule type" value="Genomic_DNA"/>
</dbReference>
<evidence type="ECO:0000313" key="5">
    <source>
        <dbReference type="EMBL" id="QIW97188.1"/>
    </source>
</evidence>
<dbReference type="OrthoDB" id="426718at2759"/>
<keyword evidence="1" id="KW-0732">Signal</keyword>
<evidence type="ECO:0000256" key="1">
    <source>
        <dbReference type="ARBA" id="ARBA00022729"/>
    </source>
</evidence>
<dbReference type="InterPro" id="IPR002921">
    <property type="entry name" value="Fungal_lipase-type"/>
</dbReference>
<accession>A0A6H0XRD5</accession>
<dbReference type="CDD" id="cd00519">
    <property type="entry name" value="Lipase_3"/>
    <property type="match status" value="1"/>
</dbReference>
<sequence>MDKTPIRATTRLRARRQSSRQDCDRYNPALSRNGSPSLHSRTTTSEMSLPFKASSILLLLTAGVTAQLGLPAKQLDPTAFAPILKYASYVEASYQQPCKKPPGGAVTIKDFNITSSDTQASLYRLDSSKELIIAYPGSNSTVDYITDLTFVPLPYTTSKNCSLCLVHAGFANAFNSIMPPLESALETAVKAYPSYTITVTGGSLGGALAKLTFNYFKDTKDFGAKVTAGWSFGEPRVGNKPFADYSDSLNGASETNVGLYRRVTHANDLVPQIPPVAAGFWHSRTEIWEMNNQTTGVPDAGTIYRCFGQEPVDCVNGQGSVSVEAHLTYAGADIPVCN</sequence>
<keyword evidence="2" id="KW-0378">Hydrolase</keyword>
<feature type="domain" description="Fungal lipase-type" evidence="4">
    <location>
        <begin position="133"/>
        <end position="276"/>
    </location>
</feature>
<evidence type="ECO:0000259" key="4">
    <source>
        <dbReference type="Pfam" id="PF01764"/>
    </source>
</evidence>
<evidence type="ECO:0000256" key="3">
    <source>
        <dbReference type="SAM" id="MobiDB-lite"/>
    </source>
</evidence>
<dbReference type="PANTHER" id="PTHR46640">
    <property type="entry name" value="TRIACYLGLYCEROL LIPASE, PUTATIVE (AFU_ORTHOLOGUE AFUA_6G06510)-RELATED"/>
    <property type="match status" value="1"/>
</dbReference>
<feature type="compositionally biased region" description="Polar residues" evidence="3">
    <location>
        <begin position="30"/>
        <end position="44"/>
    </location>
</feature>
<dbReference type="Proteomes" id="UP000503462">
    <property type="component" value="Chromosome 2"/>
</dbReference>
<protein>
    <recommendedName>
        <fullName evidence="4">Fungal lipase-type domain-containing protein</fullName>
    </recommendedName>
</protein>
<dbReference type="Pfam" id="PF01764">
    <property type="entry name" value="Lipase_3"/>
    <property type="match status" value="1"/>
</dbReference>
<evidence type="ECO:0000256" key="2">
    <source>
        <dbReference type="ARBA" id="ARBA00022801"/>
    </source>
</evidence>
<feature type="region of interest" description="Disordered" evidence="3">
    <location>
        <begin position="1"/>
        <end position="44"/>
    </location>
</feature>
<dbReference type="InterPro" id="IPR029058">
    <property type="entry name" value="AB_hydrolase_fold"/>
</dbReference>
<dbReference type="GO" id="GO:0006629">
    <property type="term" value="P:lipid metabolic process"/>
    <property type="evidence" value="ECO:0007669"/>
    <property type="project" value="InterPro"/>
</dbReference>
<name>A0A6H0XRD5_9PEZI</name>
<dbReference type="SUPFAM" id="SSF53474">
    <property type="entry name" value="alpha/beta-Hydrolases"/>
    <property type="match status" value="1"/>
</dbReference>
<dbReference type="PANTHER" id="PTHR46640:SF1">
    <property type="entry name" value="FUNGAL LIPASE-LIKE DOMAIN-CONTAINING PROTEIN-RELATED"/>
    <property type="match status" value="1"/>
</dbReference>
<dbReference type="InterPro" id="IPR051299">
    <property type="entry name" value="AB_hydrolase_lip/est"/>
</dbReference>
<dbReference type="Gene3D" id="3.40.50.1820">
    <property type="entry name" value="alpha/beta hydrolase"/>
    <property type="match status" value="1"/>
</dbReference>
<evidence type="ECO:0000313" key="6">
    <source>
        <dbReference type="Proteomes" id="UP000503462"/>
    </source>
</evidence>
<proteinExistence type="predicted"/>
<reference evidence="5 6" key="1">
    <citation type="journal article" date="2016" name="Sci. Rep.">
        <title>Peltaster fructicola genome reveals evolution from an invasive phytopathogen to an ectophytic parasite.</title>
        <authorList>
            <person name="Xu C."/>
            <person name="Chen H."/>
            <person name="Gleason M.L."/>
            <person name="Xu J.R."/>
            <person name="Liu H."/>
            <person name="Zhang R."/>
            <person name="Sun G."/>
        </authorList>
    </citation>
    <scope>NUCLEOTIDE SEQUENCE [LARGE SCALE GENOMIC DNA]</scope>
    <source>
        <strain evidence="5 6">LNHT1506</strain>
    </source>
</reference>
<gene>
    <name evidence="5" type="ORF">AMS68_002706</name>
</gene>
<organism evidence="5 6">
    <name type="scientific">Peltaster fructicola</name>
    <dbReference type="NCBI Taxonomy" id="286661"/>
    <lineage>
        <taxon>Eukaryota</taxon>
        <taxon>Fungi</taxon>
        <taxon>Dikarya</taxon>
        <taxon>Ascomycota</taxon>
        <taxon>Pezizomycotina</taxon>
        <taxon>Dothideomycetes</taxon>
        <taxon>Dothideomycetes incertae sedis</taxon>
        <taxon>Peltaster</taxon>
    </lineage>
</organism>
<keyword evidence="6" id="KW-1185">Reference proteome</keyword>
<dbReference type="AlphaFoldDB" id="A0A6H0XRD5"/>